<dbReference type="Proteomes" id="UP000249393">
    <property type="component" value="Unassembled WGS sequence"/>
</dbReference>
<evidence type="ECO:0000256" key="1">
    <source>
        <dbReference type="SAM" id="Phobius"/>
    </source>
</evidence>
<sequence>MTELYAFALALVLIFAAVMVHYEALRLLSAGQAAKALSPQLKILLVIFGLIIAHVVEAGLFAVGYWVGDRLLNLGAFVGVSAMTASQLFFFSIETFTTQGVGDVYPVGALRLIASLEPLAGLILIGWSGSFTFLAMGLDWRLERKTKA</sequence>
<dbReference type="SUPFAM" id="SSF81324">
    <property type="entry name" value="Voltage-gated potassium channels"/>
    <property type="match status" value="1"/>
</dbReference>
<feature type="transmembrane region" description="Helical" evidence="1">
    <location>
        <begin position="74"/>
        <end position="93"/>
    </location>
</feature>
<evidence type="ECO:0000313" key="3">
    <source>
        <dbReference type="EMBL" id="PZR35825.1"/>
    </source>
</evidence>
<keyword evidence="1" id="KW-0812">Transmembrane</keyword>
<feature type="transmembrane region" description="Helical" evidence="1">
    <location>
        <begin position="43"/>
        <end position="67"/>
    </location>
</feature>
<feature type="transmembrane region" description="Helical" evidence="1">
    <location>
        <begin position="113"/>
        <end position="138"/>
    </location>
</feature>
<feature type="domain" description="Potassium channel" evidence="2">
    <location>
        <begin position="80"/>
        <end position="128"/>
    </location>
</feature>
<protein>
    <submittedName>
        <fullName evidence="3">Potassium transporter Kef</fullName>
    </submittedName>
</protein>
<reference evidence="3 4" key="1">
    <citation type="submission" date="2017-08" db="EMBL/GenBank/DDBJ databases">
        <title>Infants hospitalized years apart are colonized by the same room-sourced microbial strains.</title>
        <authorList>
            <person name="Brooks B."/>
            <person name="Olm M.R."/>
            <person name="Firek B.A."/>
            <person name="Baker R."/>
            <person name="Thomas B.C."/>
            <person name="Morowitz M.J."/>
            <person name="Banfield J.F."/>
        </authorList>
    </citation>
    <scope>NUCLEOTIDE SEQUENCE [LARGE SCALE GENOMIC DNA]</scope>
    <source>
        <strain evidence="3">S2_003_000_R2_4</strain>
    </source>
</reference>
<gene>
    <name evidence="3" type="ORF">DI526_05930</name>
</gene>
<dbReference type="EMBL" id="QFQZ01000012">
    <property type="protein sequence ID" value="PZR35825.1"/>
    <property type="molecule type" value="Genomic_DNA"/>
</dbReference>
<dbReference type="RefSeq" id="WP_304275342.1">
    <property type="nucleotide sequence ID" value="NZ_QFQZ01000012.1"/>
</dbReference>
<keyword evidence="1" id="KW-1133">Transmembrane helix</keyword>
<accession>A0A2W5VKH5</accession>
<comment type="caution">
    <text evidence="3">The sequence shown here is derived from an EMBL/GenBank/DDBJ whole genome shotgun (WGS) entry which is preliminary data.</text>
</comment>
<dbReference type="InterPro" id="IPR013099">
    <property type="entry name" value="K_chnl_dom"/>
</dbReference>
<name>A0A2W5VKH5_9CAUL</name>
<dbReference type="Gene3D" id="1.10.287.70">
    <property type="match status" value="1"/>
</dbReference>
<dbReference type="AlphaFoldDB" id="A0A2W5VKH5"/>
<dbReference type="Pfam" id="PF07885">
    <property type="entry name" value="Ion_trans_2"/>
    <property type="match status" value="1"/>
</dbReference>
<evidence type="ECO:0000259" key="2">
    <source>
        <dbReference type="Pfam" id="PF07885"/>
    </source>
</evidence>
<proteinExistence type="predicted"/>
<evidence type="ECO:0000313" key="4">
    <source>
        <dbReference type="Proteomes" id="UP000249393"/>
    </source>
</evidence>
<organism evidence="3 4">
    <name type="scientific">Caulobacter segnis</name>
    <dbReference type="NCBI Taxonomy" id="88688"/>
    <lineage>
        <taxon>Bacteria</taxon>
        <taxon>Pseudomonadati</taxon>
        <taxon>Pseudomonadota</taxon>
        <taxon>Alphaproteobacteria</taxon>
        <taxon>Caulobacterales</taxon>
        <taxon>Caulobacteraceae</taxon>
        <taxon>Caulobacter</taxon>
    </lineage>
</organism>
<keyword evidence="1" id="KW-0472">Membrane</keyword>